<feature type="signal peptide" evidence="1">
    <location>
        <begin position="1"/>
        <end position="22"/>
    </location>
</feature>
<evidence type="ECO:0000313" key="3">
    <source>
        <dbReference type="Proteomes" id="UP000538929"/>
    </source>
</evidence>
<name>A0A7W3Y417_9ACTN</name>
<feature type="chain" id="PRO_5031555864" description="Secreted protein" evidence="1">
    <location>
        <begin position="23"/>
        <end position="93"/>
    </location>
</feature>
<evidence type="ECO:0008006" key="4">
    <source>
        <dbReference type="Google" id="ProtNLM"/>
    </source>
</evidence>
<proteinExistence type="predicted"/>
<keyword evidence="1" id="KW-0732">Signal</keyword>
<accession>A0A7W3Y417</accession>
<evidence type="ECO:0000256" key="1">
    <source>
        <dbReference type="SAM" id="SignalP"/>
    </source>
</evidence>
<dbReference type="Proteomes" id="UP000538929">
    <property type="component" value="Unassembled WGS sequence"/>
</dbReference>
<organism evidence="2 3">
    <name type="scientific">Streptomyces alkaliphilus</name>
    <dbReference type="NCBI Taxonomy" id="1472722"/>
    <lineage>
        <taxon>Bacteria</taxon>
        <taxon>Bacillati</taxon>
        <taxon>Actinomycetota</taxon>
        <taxon>Actinomycetes</taxon>
        <taxon>Kitasatosporales</taxon>
        <taxon>Streptomycetaceae</taxon>
        <taxon>Streptomyces</taxon>
    </lineage>
</organism>
<sequence>MRTSFKMVAAAAAATAMLGASAATASAYGKDAGDTTILANVCGNTAQGADVDNKGFLAGVLSQQSNSTTLCQLGNDNFAVNTSVFQPVVITFD</sequence>
<keyword evidence="3" id="KW-1185">Reference proteome</keyword>
<protein>
    <recommendedName>
        <fullName evidence="4">Secreted protein</fullName>
    </recommendedName>
</protein>
<comment type="caution">
    <text evidence="2">The sequence shown here is derived from an EMBL/GenBank/DDBJ whole genome shotgun (WGS) entry which is preliminary data.</text>
</comment>
<dbReference type="RefSeq" id="WP_182608219.1">
    <property type="nucleotide sequence ID" value="NZ_VKHT01001243.1"/>
</dbReference>
<gene>
    <name evidence="2" type="ORF">FNQ90_23225</name>
</gene>
<dbReference type="EMBL" id="VKHT01001243">
    <property type="protein sequence ID" value="MBB0246955.1"/>
    <property type="molecule type" value="Genomic_DNA"/>
</dbReference>
<dbReference type="AlphaFoldDB" id="A0A7W3Y417"/>
<evidence type="ECO:0000313" key="2">
    <source>
        <dbReference type="EMBL" id="MBB0246955.1"/>
    </source>
</evidence>
<reference evidence="3" key="1">
    <citation type="submission" date="2019-10" db="EMBL/GenBank/DDBJ databases">
        <title>Streptomyces sp. nov., a novel actinobacterium isolated from alkaline environment.</title>
        <authorList>
            <person name="Golinska P."/>
        </authorList>
    </citation>
    <scope>NUCLEOTIDE SEQUENCE [LARGE SCALE GENOMIC DNA]</scope>
    <source>
        <strain evidence="3">DSM 42118</strain>
    </source>
</reference>